<accession>A0ABR4PEJ4</accession>
<dbReference type="PANTHER" id="PTHR34883:SF15">
    <property type="entry name" value="EXTRACELLULAR SERINE-RICH PROTEIN"/>
    <property type="match status" value="1"/>
</dbReference>
<evidence type="ECO:0000313" key="4">
    <source>
        <dbReference type="Proteomes" id="UP001629113"/>
    </source>
</evidence>
<evidence type="ECO:0000256" key="2">
    <source>
        <dbReference type="SAM" id="SignalP"/>
    </source>
</evidence>
<sequence>MFRTFLSLIAVAAVASAATIEISVGQNRGIAFNPSSVTAAVGDVLAFHFYSGTGGHSVVSTNFEAPCVPNNSSFFSGYIPGNDQGNQTFEITVNSTDPIWFYCSLNRHCQNGMVGVVNPPAGTDISAFQSAAANVAAASAPSTPIGGLITTASPSNSSGNATVISGAPTSSQTSSGTAAASSTNGGVQVFGEMTTIVTLVVAGGIAALMV</sequence>
<dbReference type="EMBL" id="JBFCZG010000005">
    <property type="protein sequence ID" value="KAL3421749.1"/>
    <property type="molecule type" value="Genomic_DNA"/>
</dbReference>
<dbReference type="PANTHER" id="PTHR34883">
    <property type="entry name" value="SERINE-RICH PROTEIN, PUTATIVE-RELATED-RELATED"/>
    <property type="match status" value="1"/>
</dbReference>
<name>A0ABR4PEJ4_9HELO</name>
<dbReference type="CDD" id="cd00920">
    <property type="entry name" value="Cupredoxin"/>
    <property type="match status" value="1"/>
</dbReference>
<dbReference type="Proteomes" id="UP001629113">
    <property type="component" value="Unassembled WGS sequence"/>
</dbReference>
<keyword evidence="4" id="KW-1185">Reference proteome</keyword>
<feature type="compositionally biased region" description="Low complexity" evidence="1">
    <location>
        <begin position="165"/>
        <end position="181"/>
    </location>
</feature>
<protein>
    <recommendedName>
        <fullName evidence="5">Phytocyanin domain-containing protein</fullName>
    </recommendedName>
</protein>
<evidence type="ECO:0008006" key="5">
    <source>
        <dbReference type="Google" id="ProtNLM"/>
    </source>
</evidence>
<reference evidence="3 4" key="1">
    <citation type="submission" date="2024-06" db="EMBL/GenBank/DDBJ databases">
        <title>Complete genome of Phlyctema vagabunda strain 19-DSS-EL-015.</title>
        <authorList>
            <person name="Fiorenzani C."/>
        </authorList>
    </citation>
    <scope>NUCLEOTIDE SEQUENCE [LARGE SCALE GENOMIC DNA]</scope>
    <source>
        <strain evidence="3 4">19-DSS-EL-015</strain>
    </source>
</reference>
<gene>
    <name evidence="3" type="ORF">PVAG01_05905</name>
</gene>
<dbReference type="SUPFAM" id="SSF49503">
    <property type="entry name" value="Cupredoxins"/>
    <property type="match status" value="1"/>
</dbReference>
<feature type="region of interest" description="Disordered" evidence="1">
    <location>
        <begin position="155"/>
        <end position="181"/>
    </location>
</feature>
<evidence type="ECO:0000313" key="3">
    <source>
        <dbReference type="EMBL" id="KAL3421749.1"/>
    </source>
</evidence>
<comment type="caution">
    <text evidence="3">The sequence shown here is derived from an EMBL/GenBank/DDBJ whole genome shotgun (WGS) entry which is preliminary data.</text>
</comment>
<dbReference type="InterPro" id="IPR052953">
    <property type="entry name" value="Ser-rich/MCO-related"/>
</dbReference>
<organism evidence="3 4">
    <name type="scientific">Phlyctema vagabunda</name>
    <dbReference type="NCBI Taxonomy" id="108571"/>
    <lineage>
        <taxon>Eukaryota</taxon>
        <taxon>Fungi</taxon>
        <taxon>Dikarya</taxon>
        <taxon>Ascomycota</taxon>
        <taxon>Pezizomycotina</taxon>
        <taxon>Leotiomycetes</taxon>
        <taxon>Helotiales</taxon>
        <taxon>Dermateaceae</taxon>
        <taxon>Phlyctema</taxon>
    </lineage>
</organism>
<feature type="chain" id="PRO_5047326201" description="Phytocyanin domain-containing protein" evidence="2">
    <location>
        <begin position="18"/>
        <end position="210"/>
    </location>
</feature>
<keyword evidence="2" id="KW-0732">Signal</keyword>
<dbReference type="Gene3D" id="2.60.40.420">
    <property type="entry name" value="Cupredoxins - blue copper proteins"/>
    <property type="match status" value="1"/>
</dbReference>
<feature type="signal peptide" evidence="2">
    <location>
        <begin position="1"/>
        <end position="17"/>
    </location>
</feature>
<dbReference type="InterPro" id="IPR008972">
    <property type="entry name" value="Cupredoxin"/>
</dbReference>
<proteinExistence type="predicted"/>
<evidence type="ECO:0000256" key="1">
    <source>
        <dbReference type="SAM" id="MobiDB-lite"/>
    </source>
</evidence>